<evidence type="ECO:0000313" key="13">
    <source>
        <dbReference type="EMBL" id="RJP64085.1"/>
    </source>
</evidence>
<evidence type="ECO:0000256" key="4">
    <source>
        <dbReference type="ARBA" id="ARBA00022617"/>
    </source>
</evidence>
<protein>
    <recommendedName>
        <fullName evidence="12">Tetrahaem cytochrome domain-containing protein</fullName>
    </recommendedName>
</protein>
<comment type="caution">
    <text evidence="13">The sequence shown here is derived from an EMBL/GenBank/DDBJ whole genome shotgun (WGS) entry which is preliminary data.</text>
</comment>
<dbReference type="Proteomes" id="UP000285961">
    <property type="component" value="Unassembled WGS sequence"/>
</dbReference>
<dbReference type="EMBL" id="QZKI01000143">
    <property type="protein sequence ID" value="RJP64085.1"/>
    <property type="molecule type" value="Genomic_DNA"/>
</dbReference>
<feature type="chain" id="PRO_5019174663" description="Tetrahaem cytochrome domain-containing protein" evidence="11">
    <location>
        <begin position="36"/>
        <end position="426"/>
    </location>
</feature>
<keyword evidence="9" id="KW-0175">Coiled coil</keyword>
<evidence type="ECO:0000256" key="7">
    <source>
        <dbReference type="ARBA" id="ARBA00022982"/>
    </source>
</evidence>
<keyword evidence="3" id="KW-0813">Transport</keyword>
<keyword evidence="8" id="KW-0408">Iron</keyword>
<dbReference type="GO" id="GO:0030313">
    <property type="term" value="C:cell envelope"/>
    <property type="evidence" value="ECO:0007669"/>
    <property type="project" value="UniProtKB-SubCell"/>
</dbReference>
<evidence type="ECO:0000256" key="8">
    <source>
        <dbReference type="ARBA" id="ARBA00023004"/>
    </source>
</evidence>
<sequence>MGETLMRGLRRRTCLINAMSAAACLLLMWSICASAQESSCVSCHGDLEDERLTPPVQDWLASVHKDAGVGCESCHGGDPRVNDIEAMATSDYIGVPFVKQIPELCASCHSNPDKMRKYNLRVDEYDLFKRSGHGRALYERGDTKVATCVSCHGAHKVLSKTDVDSLVHYTNIARTCGACHSDADYMKGYDLPVDQVERYNESYHAQILYGKVEGKNPALAPTCASCHTHSPLLPGAAEVPELCGRCHSVTAKYFKDSPHYVALTEVGVPRCVDCHGNHDIRYPGIEMLSGTEEGHCGFCHDASSTQYQTAQQIKGLLESASEDLELVERELADIEHSGRNLDDLKTLRDEAQTSLTEVLPITHTLSVEKIEGKTARVDENAEKVLQKVSEFKGELKARKRNLGIILAVILVNVGFLWLKRRSIGRS</sequence>
<evidence type="ECO:0000256" key="3">
    <source>
        <dbReference type="ARBA" id="ARBA00022448"/>
    </source>
</evidence>
<keyword evidence="5" id="KW-0479">Metal-binding</keyword>
<name>A0A419EN24_9BACT</name>
<gene>
    <name evidence="13" type="ORF">C4532_19880</name>
</gene>
<evidence type="ECO:0000256" key="9">
    <source>
        <dbReference type="SAM" id="Coils"/>
    </source>
</evidence>
<reference evidence="13 14" key="1">
    <citation type="journal article" date="2017" name="ISME J.">
        <title>Energy and carbon metabolisms in a deep terrestrial subsurface fluid microbial community.</title>
        <authorList>
            <person name="Momper L."/>
            <person name="Jungbluth S.P."/>
            <person name="Lee M.D."/>
            <person name="Amend J.P."/>
        </authorList>
    </citation>
    <scope>NUCLEOTIDE SEQUENCE [LARGE SCALE GENOMIC DNA]</scope>
    <source>
        <strain evidence="13">SURF_17</strain>
    </source>
</reference>
<evidence type="ECO:0000259" key="12">
    <source>
        <dbReference type="Pfam" id="PF14537"/>
    </source>
</evidence>
<keyword evidence="4" id="KW-0349">Heme</keyword>
<evidence type="ECO:0000256" key="11">
    <source>
        <dbReference type="SAM" id="SignalP"/>
    </source>
</evidence>
<comment type="cofactor">
    <cofactor evidence="1">
        <name>heme c</name>
        <dbReference type="ChEBI" id="CHEBI:61717"/>
    </cofactor>
</comment>
<keyword evidence="10" id="KW-0472">Membrane</keyword>
<accession>A0A419EN24</accession>
<dbReference type="PROSITE" id="PS51257">
    <property type="entry name" value="PROKAR_LIPOPROTEIN"/>
    <property type="match status" value="1"/>
</dbReference>
<organism evidence="13 14">
    <name type="scientific">Candidatus Abyssobacteria bacterium SURF_17</name>
    <dbReference type="NCBI Taxonomy" id="2093361"/>
    <lineage>
        <taxon>Bacteria</taxon>
        <taxon>Pseudomonadati</taxon>
        <taxon>Candidatus Hydrogenedentota</taxon>
        <taxon>Candidatus Abyssobacteria</taxon>
    </lineage>
</organism>
<dbReference type="PANTHER" id="PTHR35038:SF6">
    <property type="entry name" value="SURFACE LOCALIZED DECAHEME CYTOCHROME C LIPOPROTEIN"/>
    <property type="match status" value="1"/>
</dbReference>
<keyword evidence="6 11" id="KW-0732">Signal</keyword>
<dbReference type="AlphaFoldDB" id="A0A419EN24"/>
<dbReference type="Gene3D" id="3.90.10.10">
    <property type="entry name" value="Cytochrome C3"/>
    <property type="match status" value="1"/>
</dbReference>
<keyword evidence="10" id="KW-0812">Transmembrane</keyword>
<keyword evidence="7" id="KW-0249">Electron transport</keyword>
<feature type="signal peptide" evidence="11">
    <location>
        <begin position="1"/>
        <end position="35"/>
    </location>
</feature>
<comment type="subcellular location">
    <subcellularLocation>
        <location evidence="2">Cell envelope</location>
    </subcellularLocation>
</comment>
<keyword evidence="10" id="KW-1133">Transmembrane helix</keyword>
<dbReference type="GO" id="GO:0046872">
    <property type="term" value="F:metal ion binding"/>
    <property type="evidence" value="ECO:0007669"/>
    <property type="project" value="UniProtKB-KW"/>
</dbReference>
<dbReference type="InterPro" id="IPR012286">
    <property type="entry name" value="Tetrahaem_cytochrome"/>
</dbReference>
<dbReference type="Pfam" id="PF14537">
    <property type="entry name" value="Cytochrom_c3_2"/>
    <property type="match status" value="1"/>
</dbReference>
<evidence type="ECO:0000256" key="2">
    <source>
        <dbReference type="ARBA" id="ARBA00004196"/>
    </source>
</evidence>
<dbReference type="SUPFAM" id="SSF48695">
    <property type="entry name" value="Multiheme cytochromes"/>
    <property type="match status" value="1"/>
</dbReference>
<dbReference type="Gene3D" id="1.10.1130.10">
    <property type="entry name" value="Flavocytochrome C3, Chain A"/>
    <property type="match status" value="1"/>
</dbReference>
<feature type="domain" description="Tetrahaem cytochrome" evidence="12">
    <location>
        <begin position="63"/>
        <end position="181"/>
    </location>
</feature>
<evidence type="ECO:0000256" key="5">
    <source>
        <dbReference type="ARBA" id="ARBA00022723"/>
    </source>
</evidence>
<feature type="coiled-coil region" evidence="9">
    <location>
        <begin position="310"/>
        <end position="337"/>
    </location>
</feature>
<dbReference type="GO" id="GO:0016491">
    <property type="term" value="F:oxidoreductase activity"/>
    <property type="evidence" value="ECO:0007669"/>
    <property type="project" value="TreeGrafter"/>
</dbReference>
<dbReference type="InterPro" id="IPR036280">
    <property type="entry name" value="Multihaem_cyt_sf"/>
</dbReference>
<evidence type="ECO:0000313" key="14">
    <source>
        <dbReference type="Proteomes" id="UP000285961"/>
    </source>
</evidence>
<evidence type="ECO:0000256" key="1">
    <source>
        <dbReference type="ARBA" id="ARBA00001926"/>
    </source>
</evidence>
<evidence type="ECO:0000256" key="10">
    <source>
        <dbReference type="SAM" id="Phobius"/>
    </source>
</evidence>
<dbReference type="PANTHER" id="PTHR35038">
    <property type="entry name" value="DISSIMILATORY SULFITE REDUCTASE SIRA"/>
    <property type="match status" value="1"/>
</dbReference>
<dbReference type="InterPro" id="IPR051829">
    <property type="entry name" value="Multiheme_Cytochr_ET"/>
</dbReference>
<evidence type="ECO:0000256" key="6">
    <source>
        <dbReference type="ARBA" id="ARBA00022729"/>
    </source>
</evidence>
<feature type="transmembrane region" description="Helical" evidence="10">
    <location>
        <begin position="401"/>
        <end position="418"/>
    </location>
</feature>
<proteinExistence type="predicted"/>